<keyword evidence="1" id="KW-0812">Transmembrane</keyword>
<dbReference type="KEGG" id="ave:Arcve_1480"/>
<evidence type="ECO:0000313" key="2">
    <source>
        <dbReference type="EMBL" id="AEA47483.1"/>
    </source>
</evidence>
<keyword evidence="1" id="KW-1133">Transmembrane helix</keyword>
<dbReference type="PANTHER" id="PTHR36007">
    <property type="entry name" value="TRANSPORT PROTEIN-RELATED"/>
    <property type="match status" value="1"/>
</dbReference>
<dbReference type="Proteomes" id="UP000008136">
    <property type="component" value="Chromosome"/>
</dbReference>
<keyword evidence="3" id="KW-1185">Reference proteome</keyword>
<dbReference type="PANTHER" id="PTHR36007:SF2">
    <property type="entry name" value="TRANSPORT PROTEIN-RELATED"/>
    <property type="match status" value="1"/>
</dbReference>
<dbReference type="AlphaFoldDB" id="F2KP79"/>
<evidence type="ECO:0000313" key="3">
    <source>
        <dbReference type="Proteomes" id="UP000008136"/>
    </source>
</evidence>
<reference evidence="2 3" key="1">
    <citation type="submission" date="2011-03" db="EMBL/GenBank/DDBJ databases">
        <title>The complete genome of Archaeoglobus veneficus SNP6.</title>
        <authorList>
            <consortium name="US DOE Joint Genome Institute (JGI-PGF)"/>
            <person name="Lucas S."/>
            <person name="Copeland A."/>
            <person name="Lapidus A."/>
            <person name="Bruce D."/>
            <person name="Goodwin L."/>
            <person name="Pitluck S."/>
            <person name="Kyrpides N."/>
            <person name="Mavromatis K."/>
            <person name="Pagani I."/>
            <person name="Ivanova N."/>
            <person name="Mikhailova N."/>
            <person name="Lu M."/>
            <person name="Detter J.C."/>
            <person name="Tapia R."/>
            <person name="Han C."/>
            <person name="Land M."/>
            <person name="Hauser L."/>
            <person name="Markowitz V."/>
            <person name="Cheng J.-F."/>
            <person name="Hugenholtz P."/>
            <person name="Woyke T."/>
            <person name="Wu D."/>
            <person name="Spring S."/>
            <person name="Brambilla E."/>
            <person name="Klenk H.-P."/>
            <person name="Eisen J.A."/>
        </authorList>
    </citation>
    <scope>NUCLEOTIDE SEQUENCE [LARGE SCALE GENOMIC DNA]</scope>
    <source>
        <strain>SNP6</strain>
    </source>
</reference>
<sequence length="147" mass="15897">MLDIIFLAAMPVSELRGAIPLALYRGYPPLEAYAIAVAGNLIPVPILLLLLHHIRTIAFKWKFTARALSWVEKRTLKRRGLIDRYGYFGLTLFVAIPMPVTGAWTGALLATLLNLSPGKALVFISAGVLVAGVIVTLTTIGAFNAII</sequence>
<feature type="transmembrane region" description="Helical" evidence="1">
    <location>
        <begin position="121"/>
        <end position="146"/>
    </location>
</feature>
<feature type="transmembrane region" description="Helical" evidence="1">
    <location>
        <begin position="85"/>
        <end position="109"/>
    </location>
</feature>
<accession>F2KP79</accession>
<protein>
    <submittedName>
        <fullName evidence="2">Small multi-drug export protein</fullName>
    </submittedName>
</protein>
<dbReference type="InterPro" id="IPR009577">
    <property type="entry name" value="Sm_multidrug_ex"/>
</dbReference>
<dbReference type="GeneID" id="10394604"/>
<dbReference type="STRING" id="693661.Arcve_1480"/>
<evidence type="ECO:0000256" key="1">
    <source>
        <dbReference type="SAM" id="Phobius"/>
    </source>
</evidence>
<feature type="transmembrane region" description="Helical" evidence="1">
    <location>
        <begin position="33"/>
        <end position="51"/>
    </location>
</feature>
<keyword evidence="1" id="KW-0472">Membrane</keyword>
<dbReference type="Pfam" id="PF06695">
    <property type="entry name" value="Sm_multidrug_ex"/>
    <property type="match status" value="1"/>
</dbReference>
<dbReference type="EMBL" id="CP002588">
    <property type="protein sequence ID" value="AEA47483.1"/>
    <property type="molecule type" value="Genomic_DNA"/>
</dbReference>
<gene>
    <name evidence="2" type="ordered locus">Arcve_1480</name>
</gene>
<dbReference type="RefSeq" id="WP_013684144.1">
    <property type="nucleotide sequence ID" value="NC_015320.1"/>
</dbReference>
<name>F2KP79_ARCVS</name>
<dbReference type="eggNOG" id="arCOG01330">
    <property type="taxonomic scope" value="Archaea"/>
</dbReference>
<organism evidence="2 3">
    <name type="scientific">Archaeoglobus veneficus (strain DSM 11195 / SNP6)</name>
    <dbReference type="NCBI Taxonomy" id="693661"/>
    <lineage>
        <taxon>Archaea</taxon>
        <taxon>Methanobacteriati</taxon>
        <taxon>Methanobacteriota</taxon>
        <taxon>Archaeoglobi</taxon>
        <taxon>Archaeoglobales</taxon>
        <taxon>Archaeoglobaceae</taxon>
        <taxon>Archaeoglobus</taxon>
    </lineage>
</organism>
<proteinExistence type="predicted"/>
<dbReference type="HOGENOM" id="CLU_075669_1_0_2"/>